<dbReference type="NCBIfam" id="TIGR02532">
    <property type="entry name" value="IV_pilin_GFxxxE"/>
    <property type="match status" value="1"/>
</dbReference>
<gene>
    <name evidence="2" type="ORF">ACFPM8_06335</name>
</gene>
<dbReference type="SUPFAM" id="SSF54523">
    <property type="entry name" value="Pili subunits"/>
    <property type="match status" value="1"/>
</dbReference>
<keyword evidence="1" id="KW-0812">Transmembrane</keyword>
<sequence>MKRNPRYCTARIAHGLTVIETLIVVALIGVLAAVAIPQYQNYVSRTKWQENIVALEPIKLAIVMCAKNNAGNLAMCDSGAKLGIATMPALKYGTVDIAPTTAAINVTGSKEVGSLTLIVTPKTNANSITWVISGTCEQVKCGISPS</sequence>
<keyword evidence="1" id="KW-0472">Membrane</keyword>
<feature type="transmembrane region" description="Helical" evidence="1">
    <location>
        <begin position="12"/>
        <end position="36"/>
    </location>
</feature>
<evidence type="ECO:0000313" key="2">
    <source>
        <dbReference type="EMBL" id="MFC5473575.1"/>
    </source>
</evidence>
<keyword evidence="1" id="KW-1133">Transmembrane helix</keyword>
<evidence type="ECO:0000256" key="1">
    <source>
        <dbReference type="SAM" id="Phobius"/>
    </source>
</evidence>
<evidence type="ECO:0000313" key="3">
    <source>
        <dbReference type="Proteomes" id="UP001596045"/>
    </source>
</evidence>
<dbReference type="InterPro" id="IPR045584">
    <property type="entry name" value="Pilin-like"/>
</dbReference>
<dbReference type="Gene3D" id="3.30.700.10">
    <property type="entry name" value="Glycoprotein, Type 4 Pilin"/>
    <property type="match status" value="1"/>
</dbReference>
<name>A0ABW0M7I1_9BURK</name>
<proteinExistence type="predicted"/>
<protein>
    <submittedName>
        <fullName evidence="2">Prepilin-type N-terminal cleavage/methylation domain-containing protein</fullName>
    </submittedName>
</protein>
<reference evidence="3" key="1">
    <citation type="journal article" date="2019" name="Int. J. Syst. Evol. Microbiol.">
        <title>The Global Catalogue of Microorganisms (GCM) 10K type strain sequencing project: providing services to taxonomists for standard genome sequencing and annotation.</title>
        <authorList>
            <consortium name="The Broad Institute Genomics Platform"/>
            <consortium name="The Broad Institute Genome Sequencing Center for Infectious Disease"/>
            <person name="Wu L."/>
            <person name="Ma J."/>
        </authorList>
    </citation>
    <scope>NUCLEOTIDE SEQUENCE [LARGE SCALE GENOMIC DNA]</scope>
    <source>
        <strain evidence="3">JCM 17066</strain>
    </source>
</reference>
<dbReference type="InterPro" id="IPR012902">
    <property type="entry name" value="N_methyl_site"/>
</dbReference>
<dbReference type="EMBL" id="JBHSMT010000011">
    <property type="protein sequence ID" value="MFC5473575.1"/>
    <property type="molecule type" value="Genomic_DNA"/>
</dbReference>
<comment type="caution">
    <text evidence="2">The sequence shown here is derived from an EMBL/GenBank/DDBJ whole genome shotgun (WGS) entry which is preliminary data.</text>
</comment>
<dbReference type="Proteomes" id="UP001596045">
    <property type="component" value="Unassembled WGS sequence"/>
</dbReference>
<organism evidence="2 3">
    <name type="scientific">Paraherbaspirillum soli</name>
    <dbReference type="NCBI Taxonomy" id="631222"/>
    <lineage>
        <taxon>Bacteria</taxon>
        <taxon>Pseudomonadati</taxon>
        <taxon>Pseudomonadota</taxon>
        <taxon>Betaproteobacteria</taxon>
        <taxon>Burkholderiales</taxon>
        <taxon>Oxalobacteraceae</taxon>
        <taxon>Paraherbaspirillum</taxon>
    </lineage>
</organism>
<accession>A0ABW0M7I1</accession>
<keyword evidence="3" id="KW-1185">Reference proteome</keyword>
<dbReference type="RefSeq" id="WP_378996167.1">
    <property type="nucleotide sequence ID" value="NZ_JBHSMT010000011.1"/>
</dbReference>